<evidence type="ECO:0000256" key="2">
    <source>
        <dbReference type="ARBA" id="ARBA00009173"/>
    </source>
</evidence>
<evidence type="ECO:0000256" key="5">
    <source>
        <dbReference type="ARBA" id="ARBA00023004"/>
    </source>
</evidence>
<dbReference type="InterPro" id="IPR006137">
    <property type="entry name" value="NADH_UbQ_OxRdtase-like_20kDa"/>
</dbReference>
<gene>
    <name evidence="8" type="ORF">JOF57_002324</name>
</gene>
<evidence type="ECO:0000256" key="1">
    <source>
        <dbReference type="ARBA" id="ARBA00001966"/>
    </source>
</evidence>
<dbReference type="SUPFAM" id="SSF56770">
    <property type="entry name" value="HydA/Nqo6-like"/>
    <property type="match status" value="1"/>
</dbReference>
<dbReference type="EMBL" id="JAGIOP010000002">
    <property type="protein sequence ID" value="MBP2452411.1"/>
    <property type="molecule type" value="Genomic_DNA"/>
</dbReference>
<keyword evidence="4" id="KW-0479">Metal-binding</keyword>
<evidence type="ECO:0000259" key="7">
    <source>
        <dbReference type="Pfam" id="PF01058"/>
    </source>
</evidence>
<dbReference type="Pfam" id="PF01058">
    <property type="entry name" value="Oxidored_q6"/>
    <property type="match status" value="1"/>
</dbReference>
<evidence type="ECO:0000313" key="8">
    <source>
        <dbReference type="EMBL" id="MBP2452411.1"/>
    </source>
</evidence>
<evidence type="ECO:0000256" key="3">
    <source>
        <dbReference type="ARBA" id="ARBA00022485"/>
    </source>
</evidence>
<dbReference type="PANTHER" id="PTHR42989:SF1">
    <property type="entry name" value="FORMATE HYDROGENLYASE SUBUNIT 7-RELATED"/>
    <property type="match status" value="1"/>
</dbReference>
<organism evidence="8 9">
    <name type="scientific">Mycolicibacterium lutetiense</name>
    <dbReference type="NCBI Taxonomy" id="1641992"/>
    <lineage>
        <taxon>Bacteria</taxon>
        <taxon>Bacillati</taxon>
        <taxon>Actinomycetota</taxon>
        <taxon>Actinomycetes</taxon>
        <taxon>Mycobacteriales</taxon>
        <taxon>Mycobacteriaceae</taxon>
        <taxon>Mycolicibacterium</taxon>
    </lineage>
</organism>
<keyword evidence="6" id="KW-0411">Iron-sulfur</keyword>
<accession>A0ABS4ZTC0</accession>
<evidence type="ECO:0000256" key="4">
    <source>
        <dbReference type="ARBA" id="ARBA00022723"/>
    </source>
</evidence>
<protein>
    <submittedName>
        <fullName evidence="8">Ni,Fe-hydrogenase III small subunit</fullName>
    </submittedName>
</protein>
<name>A0ABS4ZTC0_9MYCO</name>
<keyword evidence="5" id="KW-0408">Iron</keyword>
<keyword evidence="3" id="KW-0004">4Fe-4S</keyword>
<dbReference type="InterPro" id="IPR052375">
    <property type="entry name" value="Complex_I_20kDa-like"/>
</dbReference>
<comment type="similarity">
    <text evidence="2">Belongs to the complex I 20 kDa subunit family.</text>
</comment>
<evidence type="ECO:0000313" key="9">
    <source>
        <dbReference type="Proteomes" id="UP000694460"/>
    </source>
</evidence>
<feature type="domain" description="NADH:ubiquinone oxidoreductase-like 20kDa subunit" evidence="7">
    <location>
        <begin position="46"/>
        <end position="156"/>
    </location>
</feature>
<proteinExistence type="inferred from homology"/>
<dbReference type="Proteomes" id="UP000694460">
    <property type="component" value="Unassembled WGS sequence"/>
</dbReference>
<dbReference type="Gene3D" id="3.40.50.12280">
    <property type="match status" value="1"/>
</dbReference>
<comment type="caution">
    <text evidence="8">The sequence shown here is derived from an EMBL/GenBank/DDBJ whole genome shotgun (WGS) entry which is preliminary data.</text>
</comment>
<evidence type="ECO:0000256" key="6">
    <source>
        <dbReference type="ARBA" id="ARBA00023014"/>
    </source>
</evidence>
<reference evidence="8 9" key="1">
    <citation type="submission" date="2021-03" db="EMBL/GenBank/DDBJ databases">
        <title>Sequencing the genomes of 1000 actinobacteria strains.</title>
        <authorList>
            <person name="Klenk H.-P."/>
        </authorList>
    </citation>
    <scope>NUCLEOTIDE SEQUENCE [LARGE SCALE GENOMIC DNA]</scope>
    <source>
        <strain evidence="8 9">DSM 46713</strain>
    </source>
</reference>
<sequence length="160" mass="16397">MWGWIRKAVRTGRVVEPAGGAPGAVIESPAGVAGSLQIRHIDAGSCNGCEVEISGAFGPVYDAERFGARLVASPRHADALLVTGVVTRNMEEPLLNTVAATPQPRVVIACGDCALNRGVFAEAYGVRGAVNEVVPVDIGIPGCPPTPSDIIAALRSVTGT</sequence>
<dbReference type="PANTHER" id="PTHR42989">
    <property type="entry name" value="HYDROGENASE-4 COMPONENT I"/>
    <property type="match status" value="1"/>
</dbReference>
<comment type="cofactor">
    <cofactor evidence="1">
        <name>[4Fe-4S] cluster</name>
        <dbReference type="ChEBI" id="CHEBI:49883"/>
    </cofactor>
</comment>
<keyword evidence="9" id="KW-1185">Reference proteome</keyword>